<sequence>MLYSHCPVLATVHLSKDPQVAQKKALKNRNPFHIALDPICRSTNRAGKKLYTDTLEQDKKLYFCDTNYMYVCIDVAHFAERIAFVRGISDTTSAEGL</sequence>
<proteinExistence type="predicted"/>
<name>A0A1F6W828_9BACT</name>
<dbReference type="Proteomes" id="UP000177777">
    <property type="component" value="Unassembled WGS sequence"/>
</dbReference>
<protein>
    <submittedName>
        <fullName evidence="1">Uncharacterized protein</fullName>
    </submittedName>
</protein>
<comment type="caution">
    <text evidence="1">The sequence shown here is derived from an EMBL/GenBank/DDBJ whole genome shotgun (WGS) entry which is preliminary data.</text>
</comment>
<evidence type="ECO:0000313" key="1">
    <source>
        <dbReference type="EMBL" id="OGI78097.1"/>
    </source>
</evidence>
<organism evidence="1 2">
    <name type="scientific">Candidatus Nomurabacteria bacterium RIFCSPHIGHO2_02_FULL_41_18</name>
    <dbReference type="NCBI Taxonomy" id="1801754"/>
    <lineage>
        <taxon>Bacteria</taxon>
        <taxon>Candidatus Nomuraibacteriota</taxon>
    </lineage>
</organism>
<dbReference type="AlphaFoldDB" id="A0A1F6W828"/>
<dbReference type="STRING" id="1801754.A3D42_02665"/>
<accession>A0A1F6W828</accession>
<gene>
    <name evidence="1" type="ORF">A3D42_02665</name>
</gene>
<reference evidence="1 2" key="1">
    <citation type="journal article" date="2016" name="Nat. Commun.">
        <title>Thousands of microbial genomes shed light on interconnected biogeochemical processes in an aquifer system.</title>
        <authorList>
            <person name="Anantharaman K."/>
            <person name="Brown C.T."/>
            <person name="Hug L.A."/>
            <person name="Sharon I."/>
            <person name="Castelle C.J."/>
            <person name="Probst A.J."/>
            <person name="Thomas B.C."/>
            <person name="Singh A."/>
            <person name="Wilkins M.J."/>
            <person name="Karaoz U."/>
            <person name="Brodie E.L."/>
            <person name="Williams K.H."/>
            <person name="Hubbard S.S."/>
            <person name="Banfield J.F."/>
        </authorList>
    </citation>
    <scope>NUCLEOTIDE SEQUENCE [LARGE SCALE GENOMIC DNA]</scope>
</reference>
<dbReference type="EMBL" id="MFUE01000002">
    <property type="protein sequence ID" value="OGI78097.1"/>
    <property type="molecule type" value="Genomic_DNA"/>
</dbReference>
<evidence type="ECO:0000313" key="2">
    <source>
        <dbReference type="Proteomes" id="UP000177777"/>
    </source>
</evidence>